<reference evidence="2" key="1">
    <citation type="submission" date="2025-08" db="UniProtKB">
        <authorList>
            <consortium name="RefSeq"/>
        </authorList>
    </citation>
    <scope>IDENTIFICATION</scope>
    <source>
        <strain evidence="2">J_2021</strain>
        <tissue evidence="2">Erythrocytes</tissue>
    </source>
</reference>
<evidence type="ECO:0000313" key="1">
    <source>
        <dbReference type="Proteomes" id="UP000186698"/>
    </source>
</evidence>
<dbReference type="AlphaFoldDB" id="A0A8J1L310"/>
<accession>A0A8J1L310</accession>
<evidence type="ECO:0000313" key="2">
    <source>
        <dbReference type="RefSeq" id="XP_041423936.1"/>
    </source>
</evidence>
<dbReference type="KEGG" id="xla:121395178"/>
<dbReference type="RefSeq" id="XP_041423936.1">
    <property type="nucleotide sequence ID" value="XM_041568002.1"/>
</dbReference>
<dbReference type="GeneID" id="121395178"/>
<name>A0A8J1L310_XENLA</name>
<protein>
    <submittedName>
        <fullName evidence="2">Kelch-like protein 38</fullName>
    </submittedName>
</protein>
<gene>
    <name evidence="2" type="primary">LOC121395178</name>
</gene>
<keyword evidence="1" id="KW-1185">Reference proteome</keyword>
<dbReference type="Proteomes" id="UP000186698">
    <property type="component" value="Chromosome 6S"/>
</dbReference>
<proteinExistence type="predicted"/>
<sequence length="88" mass="10059">MYLFGGEDVTQNPVRLIQKIVVPNENQNGQKCLCNCNGDGDKIIIVRAYTKRIIAYKAEQVYEMCRHEECTMVPQSYRISSMLQGVDV</sequence>
<organism evidence="1 2">
    <name type="scientific">Xenopus laevis</name>
    <name type="common">African clawed frog</name>
    <dbReference type="NCBI Taxonomy" id="8355"/>
    <lineage>
        <taxon>Eukaryota</taxon>
        <taxon>Metazoa</taxon>
        <taxon>Chordata</taxon>
        <taxon>Craniata</taxon>
        <taxon>Vertebrata</taxon>
        <taxon>Euteleostomi</taxon>
        <taxon>Amphibia</taxon>
        <taxon>Batrachia</taxon>
        <taxon>Anura</taxon>
        <taxon>Pipoidea</taxon>
        <taxon>Pipidae</taxon>
        <taxon>Xenopodinae</taxon>
        <taxon>Xenopus</taxon>
        <taxon>Xenopus</taxon>
    </lineage>
</organism>